<accession>A0AB33B7M2</accession>
<organism evidence="2 3">
    <name type="scientific">Acinetobacter pittii</name>
    <name type="common">Acinetobacter genomosp. 3</name>
    <dbReference type="NCBI Taxonomy" id="48296"/>
    <lineage>
        <taxon>Bacteria</taxon>
        <taxon>Pseudomonadati</taxon>
        <taxon>Pseudomonadota</taxon>
        <taxon>Gammaproteobacteria</taxon>
        <taxon>Moraxellales</taxon>
        <taxon>Moraxellaceae</taxon>
        <taxon>Acinetobacter</taxon>
        <taxon>Acinetobacter calcoaceticus/baumannii complex</taxon>
    </lineage>
</organism>
<keyword evidence="1" id="KW-0472">Membrane</keyword>
<gene>
    <name evidence="2" type="ORF">IEC338SC_1374</name>
</gene>
<dbReference type="Proteomes" id="UP000076152">
    <property type="component" value="Chromosome"/>
</dbReference>
<feature type="transmembrane region" description="Helical" evidence="1">
    <location>
        <begin position="111"/>
        <end position="128"/>
    </location>
</feature>
<reference evidence="2 3" key="1">
    <citation type="submission" date="2016-04" db="EMBL/GenBank/DDBJ databases">
        <title>Complete genome sequencing of OXA-72 bearing Acinetobacter pittii strain IEC338SC.</title>
        <authorList>
            <person name="Brasiliense D.M."/>
            <person name="Lima K.V."/>
            <person name="Souza C.O."/>
            <person name="Dutra L.G."/>
            <person name="Mamizuka E.M."/>
            <person name="Perez-Chaparro P.J."/>
            <person name="McCulloch J.A."/>
        </authorList>
    </citation>
    <scope>NUCLEOTIDE SEQUENCE [LARGE SCALE GENOMIC DNA]</scope>
    <source>
        <strain evidence="2 3">IEC338SC</strain>
    </source>
</reference>
<evidence type="ECO:0000313" key="3">
    <source>
        <dbReference type="Proteomes" id="UP000076152"/>
    </source>
</evidence>
<sequence length="176" mass="20015">MNFDSSFCFFKTSAEIFRFAMTHLNSSSHLLSFGFKLVLVLLLAYLLVSGFYIWMIGGTAIYISSAVLLAITAYAFKLGKYQKLCSVLNLLISAAALYFSTAHLFFSPAQFFIFLPALFFVLLAFARLEKVRSLSKVLLFISLFIWSGIHFMQLEQLKAYYKTQHTGESWQQFGAL</sequence>
<feature type="transmembrane region" description="Helical" evidence="1">
    <location>
        <begin position="53"/>
        <end position="75"/>
    </location>
</feature>
<keyword evidence="1" id="KW-1133">Transmembrane helix</keyword>
<name>A0AB33B7M2_ACIPI</name>
<feature type="transmembrane region" description="Helical" evidence="1">
    <location>
        <begin position="137"/>
        <end position="154"/>
    </location>
</feature>
<keyword evidence="1" id="KW-0812">Transmembrane</keyword>
<proteinExistence type="predicted"/>
<evidence type="ECO:0000256" key="1">
    <source>
        <dbReference type="SAM" id="Phobius"/>
    </source>
</evidence>
<evidence type="ECO:0000313" key="2">
    <source>
        <dbReference type="EMBL" id="AMX18516.1"/>
    </source>
</evidence>
<feature type="transmembrane region" description="Helical" evidence="1">
    <location>
        <begin position="28"/>
        <end position="47"/>
    </location>
</feature>
<dbReference type="EMBL" id="CP015145">
    <property type="protein sequence ID" value="AMX18516.1"/>
    <property type="molecule type" value="Genomic_DNA"/>
</dbReference>
<dbReference type="AlphaFoldDB" id="A0AB33B7M2"/>
<protein>
    <submittedName>
        <fullName evidence="2">Uncharacterized protein</fullName>
    </submittedName>
</protein>
<feature type="transmembrane region" description="Helical" evidence="1">
    <location>
        <begin position="87"/>
        <end position="105"/>
    </location>
</feature>